<evidence type="ECO:0000256" key="2">
    <source>
        <dbReference type="ARBA" id="ARBA00022485"/>
    </source>
</evidence>
<dbReference type="InterPro" id="IPR058240">
    <property type="entry name" value="rSAM_sf"/>
</dbReference>
<evidence type="ECO:0000256" key="3">
    <source>
        <dbReference type="ARBA" id="ARBA00022691"/>
    </source>
</evidence>
<dbReference type="SFLD" id="SFLDS00029">
    <property type="entry name" value="Radical_SAM"/>
    <property type="match status" value="1"/>
</dbReference>
<evidence type="ECO:0000256" key="4">
    <source>
        <dbReference type="ARBA" id="ARBA00022723"/>
    </source>
</evidence>
<evidence type="ECO:0000256" key="1">
    <source>
        <dbReference type="ARBA" id="ARBA00001933"/>
    </source>
</evidence>
<dbReference type="SUPFAM" id="SSF102114">
    <property type="entry name" value="Radical SAM enzymes"/>
    <property type="match status" value="1"/>
</dbReference>
<evidence type="ECO:0008006" key="10">
    <source>
        <dbReference type="Google" id="ProtNLM"/>
    </source>
</evidence>
<dbReference type="EMBL" id="QWIK01000930">
    <property type="protein sequence ID" value="RMX99330.1"/>
    <property type="molecule type" value="Genomic_DNA"/>
</dbReference>
<protein>
    <recommendedName>
        <fullName evidence="10">Radical SAM core domain-containing protein</fullName>
    </recommendedName>
</protein>
<dbReference type="InterPro" id="IPR007197">
    <property type="entry name" value="rSAM"/>
</dbReference>
<evidence type="ECO:0000256" key="7">
    <source>
        <dbReference type="ARBA" id="ARBA00023014"/>
    </source>
</evidence>
<keyword evidence="6" id="KW-0408">Iron</keyword>
<dbReference type="AlphaFoldDB" id="A0A3M6Y993"/>
<dbReference type="SFLD" id="SFLDG01070">
    <property type="entry name" value="PLP-dependent"/>
    <property type="match status" value="1"/>
</dbReference>
<dbReference type="GO" id="GO:0046872">
    <property type="term" value="F:metal ion binding"/>
    <property type="evidence" value="ECO:0007669"/>
    <property type="project" value="UniProtKB-KW"/>
</dbReference>
<evidence type="ECO:0000256" key="5">
    <source>
        <dbReference type="ARBA" id="ARBA00022898"/>
    </source>
</evidence>
<evidence type="ECO:0000256" key="6">
    <source>
        <dbReference type="ARBA" id="ARBA00023004"/>
    </source>
</evidence>
<keyword evidence="4" id="KW-0479">Metal-binding</keyword>
<dbReference type="GO" id="GO:0051539">
    <property type="term" value="F:4 iron, 4 sulfur cluster binding"/>
    <property type="evidence" value="ECO:0007669"/>
    <property type="project" value="UniProtKB-KW"/>
</dbReference>
<dbReference type="NCBIfam" id="TIGR00238">
    <property type="entry name" value="KamA family radical SAM protein"/>
    <property type="match status" value="1"/>
</dbReference>
<evidence type="ECO:0000313" key="8">
    <source>
        <dbReference type="EMBL" id="RMX99330.1"/>
    </source>
</evidence>
<keyword evidence="7" id="KW-0411">Iron-sulfur</keyword>
<organism evidence="8 9">
    <name type="scientific">Hortaea werneckii</name>
    <name type="common">Black yeast</name>
    <name type="synonym">Cladosporium werneckii</name>
    <dbReference type="NCBI Taxonomy" id="91943"/>
    <lineage>
        <taxon>Eukaryota</taxon>
        <taxon>Fungi</taxon>
        <taxon>Dikarya</taxon>
        <taxon>Ascomycota</taxon>
        <taxon>Pezizomycotina</taxon>
        <taxon>Dothideomycetes</taxon>
        <taxon>Dothideomycetidae</taxon>
        <taxon>Mycosphaerellales</taxon>
        <taxon>Teratosphaeriaceae</taxon>
        <taxon>Hortaea</taxon>
    </lineage>
</organism>
<keyword evidence="5" id="KW-0663">Pyridoxal phosphate</keyword>
<dbReference type="PANTHER" id="PTHR30538">
    <property type="entry name" value="LYSINE 2,3-AMINOMUTASE-RELATED"/>
    <property type="match status" value="1"/>
</dbReference>
<comment type="cofactor">
    <cofactor evidence="1">
        <name>pyridoxal 5'-phosphate</name>
        <dbReference type="ChEBI" id="CHEBI:597326"/>
    </cofactor>
</comment>
<dbReference type="GO" id="GO:0003824">
    <property type="term" value="F:catalytic activity"/>
    <property type="evidence" value="ECO:0007669"/>
    <property type="project" value="InterPro"/>
</dbReference>
<comment type="caution">
    <text evidence="8">The sequence shown here is derived from an EMBL/GenBank/DDBJ whole genome shotgun (WGS) entry which is preliminary data.</text>
</comment>
<dbReference type="VEuPathDB" id="FungiDB:BTJ68_03016"/>
<accession>A0A3M6Y993</accession>
<dbReference type="PANTHER" id="PTHR30538:SF0">
    <property type="entry name" value="L-LYSINE 2,3-AMINOMUTASE AQ_1632-RELATED"/>
    <property type="match status" value="1"/>
</dbReference>
<evidence type="ECO:0000313" key="9">
    <source>
        <dbReference type="Proteomes" id="UP000282582"/>
    </source>
</evidence>
<gene>
    <name evidence="8" type="ORF">D0868_09598</name>
</gene>
<dbReference type="Proteomes" id="UP000282582">
    <property type="component" value="Unassembled WGS sequence"/>
</dbReference>
<keyword evidence="3" id="KW-0949">S-adenosyl-L-methionine</keyword>
<proteinExistence type="predicted"/>
<reference evidence="8 9" key="1">
    <citation type="journal article" date="2018" name="BMC Genomics">
        <title>Genomic evidence for intraspecific hybridization in a clonal and extremely halotolerant yeast.</title>
        <authorList>
            <person name="Gostincar C."/>
            <person name="Stajich J.E."/>
            <person name="Zupancic J."/>
            <person name="Zalar P."/>
            <person name="Gunde-Cimerman N."/>
        </authorList>
    </citation>
    <scope>NUCLEOTIDE SEQUENCE [LARGE SCALE GENOMIC DNA]</scope>
    <source>
        <strain evidence="8 9">EXF-6654</strain>
    </source>
</reference>
<sequence>MAFMNMISGIVSMSARPGLHVRIQNTKPSLLKAAIPRLQFHTTPRAAFSHKCSLETKSSDLSPTDKPRQRSGFYSEPTEYWKRVKVWHNVTAKDFMSYRWQVANTIDRKDKLVNFLSTVVPERIPQKRSSQNDTAPFQTREEFLVNVVEGIKTAPMAIRLTPHILSVINWVDPVNDPVRCQFIPLKSGLLPDHPKLMLDSLQETTGSPVPGLVHRYPDKALFLATSVCPVYCRFCTRSYAVGANTESVTKAAMKPIKRRWEAMFEYIEKTPAIQDVVVSGGDCYYLQPDHLQYIGERLLSIPNIKRFRLASKGLAVCPMRITDRSDGWTDSLVDLSNKGRQIGKQVALHTHFNHPAEITHATELAARYLFHQGVTVRNQTVLLKGINDDFNTMSQLVRQLADLNVQPYYVYQGDMISGVEDLRTPLSTILELEKRMRGTIAGFMMPAFVVDLPGGGGKRLANSYETYDRDTGLSTWRAPGVAGDKVFKYYDPVRVQ</sequence>
<dbReference type="Gene3D" id="3.20.20.70">
    <property type="entry name" value="Aldolase class I"/>
    <property type="match status" value="1"/>
</dbReference>
<keyword evidence="2" id="KW-0004">4Fe-4S</keyword>
<dbReference type="InterPro" id="IPR013785">
    <property type="entry name" value="Aldolase_TIM"/>
</dbReference>
<dbReference type="Gene3D" id="6.10.140.1170">
    <property type="match status" value="1"/>
</dbReference>
<dbReference type="InterPro" id="IPR003739">
    <property type="entry name" value="Lys_aminomutase/Glu_NH3_mut"/>
</dbReference>
<name>A0A3M6Y993_HORWE</name>